<protein>
    <submittedName>
        <fullName evidence="1">Uncharacterized protein</fullName>
    </submittedName>
</protein>
<sequence length="147" mass="16716">MPADPYPVSDCHIYAHKATLSDLCASRNDNVRSHEDVILDDGMMPNVVAAPERDVATNTCERLDRIVFKDKAVLLHFEPRENCRVAAQIRDQPVALCAGSRNLLRSKLIDLRVPDGDKKTEKFWRKRLGHLLEGDNRTTTKLPLREE</sequence>
<accession>A0A1J5PKU3</accession>
<gene>
    <name evidence="1" type="ORF">GALL_499910</name>
</gene>
<dbReference type="AlphaFoldDB" id="A0A1J5PKU3"/>
<name>A0A1J5PKU3_9ZZZZ</name>
<dbReference type="EMBL" id="MLJW01005322">
    <property type="protein sequence ID" value="OIQ68415.1"/>
    <property type="molecule type" value="Genomic_DNA"/>
</dbReference>
<comment type="caution">
    <text evidence="1">The sequence shown here is derived from an EMBL/GenBank/DDBJ whole genome shotgun (WGS) entry which is preliminary data.</text>
</comment>
<proteinExistence type="predicted"/>
<organism evidence="1">
    <name type="scientific">mine drainage metagenome</name>
    <dbReference type="NCBI Taxonomy" id="410659"/>
    <lineage>
        <taxon>unclassified sequences</taxon>
        <taxon>metagenomes</taxon>
        <taxon>ecological metagenomes</taxon>
    </lineage>
</organism>
<reference evidence="1" key="1">
    <citation type="submission" date="2016-10" db="EMBL/GenBank/DDBJ databases">
        <title>Sequence of Gallionella enrichment culture.</title>
        <authorList>
            <person name="Poehlein A."/>
            <person name="Muehling M."/>
            <person name="Daniel R."/>
        </authorList>
    </citation>
    <scope>NUCLEOTIDE SEQUENCE</scope>
</reference>
<evidence type="ECO:0000313" key="1">
    <source>
        <dbReference type="EMBL" id="OIQ68415.1"/>
    </source>
</evidence>